<evidence type="ECO:0008006" key="5">
    <source>
        <dbReference type="Google" id="ProtNLM"/>
    </source>
</evidence>
<organism evidence="3 4">
    <name type="scientific">Pseudodesulfovibrio hydrargyri</name>
    <dbReference type="NCBI Taxonomy" id="2125990"/>
    <lineage>
        <taxon>Bacteria</taxon>
        <taxon>Pseudomonadati</taxon>
        <taxon>Thermodesulfobacteriota</taxon>
        <taxon>Desulfovibrionia</taxon>
        <taxon>Desulfovibrionales</taxon>
        <taxon>Desulfovibrionaceae</taxon>
    </lineage>
</organism>
<evidence type="ECO:0000313" key="3">
    <source>
        <dbReference type="EMBL" id="OIQ50520.1"/>
    </source>
</evidence>
<dbReference type="Proteomes" id="UP000181901">
    <property type="component" value="Unassembled WGS sequence"/>
</dbReference>
<feature type="compositionally biased region" description="Basic residues" evidence="2">
    <location>
        <begin position="34"/>
        <end position="45"/>
    </location>
</feature>
<feature type="region of interest" description="Disordered" evidence="2">
    <location>
        <begin position="1"/>
        <end position="75"/>
    </location>
</feature>
<gene>
    <name evidence="3" type="ORF">BerOc1_02458</name>
</gene>
<name>A0A1J5N6U5_9BACT</name>
<proteinExistence type="predicted"/>
<dbReference type="AlphaFoldDB" id="A0A1J5N6U5"/>
<evidence type="ECO:0000256" key="2">
    <source>
        <dbReference type="SAM" id="MobiDB-lite"/>
    </source>
</evidence>
<reference evidence="3 4" key="1">
    <citation type="submission" date="2015-09" db="EMBL/GenBank/DDBJ databases">
        <title>Genome of Desulfovibrio dechloracetivorans BerOc1, a mercury methylating strain isolated from highly hydrocarbons and metals contaminated coastal sediments.</title>
        <authorList>
            <person name="Goni Urriza M."/>
            <person name="Gassie C."/>
            <person name="Bouchez O."/>
            <person name="Klopp C."/>
            <person name="Ranchou-Peyruse A."/>
            <person name="Remy G."/>
        </authorList>
    </citation>
    <scope>NUCLEOTIDE SEQUENCE [LARGE SCALE GENOMIC DNA]</scope>
    <source>
        <strain evidence="3 4">BerOc1</strain>
    </source>
</reference>
<accession>A0A1J5N6U5</accession>
<evidence type="ECO:0000313" key="4">
    <source>
        <dbReference type="Proteomes" id="UP000181901"/>
    </source>
</evidence>
<protein>
    <recommendedName>
        <fullName evidence="5">LarC family nickel insertion protein</fullName>
    </recommendedName>
</protein>
<feature type="compositionally biased region" description="Basic and acidic residues" evidence="2">
    <location>
        <begin position="1"/>
        <end position="21"/>
    </location>
</feature>
<dbReference type="RefSeq" id="WP_242652972.1">
    <property type="nucleotide sequence ID" value="NZ_LKAQ01000004.1"/>
</dbReference>
<sequence>MSEDKTKERKARTMPEDKDRQAAPCSPVSEPHEHGHHGHDHHHDHHEHGHAHSHEHHHEHDHGHHHEHDHHHAVPTTGGRVLTVRASSGLSGDIMLAGLAALAGLDSKDLDGLAGELGLDSLCGSVQLEPRSVNSIAGVGCKVTLPHEHAHRNLADILKIIEAGAMPDEAKEPAKKAFTILAQAEGEVHGMPSREVTFHEVGALDSILDICLVCRLFVMLKPDRFVCNPLPLADGVVKCAHGKVPSPAPAVLRLLENVPVCGFAGQGETVTPTAIALLKALGADFGPWPNMVMHKSVISYGTKVFPDAPNGAIWAIGAAGA</sequence>
<dbReference type="PANTHER" id="PTHR36566">
    <property type="entry name" value="NICKEL INSERTION PROTEIN-RELATED"/>
    <property type="match status" value="1"/>
</dbReference>
<dbReference type="Pfam" id="PF01969">
    <property type="entry name" value="Ni_insertion"/>
    <property type="match status" value="1"/>
</dbReference>
<feature type="compositionally biased region" description="Basic and acidic residues" evidence="2">
    <location>
        <begin position="46"/>
        <end position="72"/>
    </location>
</feature>
<comment type="caution">
    <text evidence="3">The sequence shown here is derived from an EMBL/GenBank/DDBJ whole genome shotgun (WGS) entry which is preliminary data.</text>
</comment>
<dbReference type="InterPro" id="IPR002822">
    <property type="entry name" value="Ni_insertion"/>
</dbReference>
<dbReference type="EMBL" id="LKAQ01000004">
    <property type="protein sequence ID" value="OIQ50520.1"/>
    <property type="molecule type" value="Genomic_DNA"/>
</dbReference>
<evidence type="ECO:0000256" key="1">
    <source>
        <dbReference type="ARBA" id="ARBA00022596"/>
    </source>
</evidence>
<dbReference type="PANTHER" id="PTHR36566:SF1">
    <property type="entry name" value="PYRIDINIUM-3,5-BISTHIOCARBOXYLIC ACID MONONUCLEOTIDE NICKEL INSERTION PROTEIN"/>
    <property type="match status" value="1"/>
</dbReference>
<keyword evidence="1" id="KW-0533">Nickel</keyword>
<keyword evidence="4" id="KW-1185">Reference proteome</keyword>